<dbReference type="InterPro" id="IPR050855">
    <property type="entry name" value="NDM-1-like"/>
</dbReference>
<reference evidence="2 3" key="1">
    <citation type="submission" date="2023-10" db="EMBL/GenBank/DDBJ databases">
        <title>Two novel species belonging to the OM43/NOR5 clade.</title>
        <authorList>
            <person name="Park M."/>
        </authorList>
    </citation>
    <scope>NUCLEOTIDE SEQUENCE [LARGE SCALE GENOMIC DNA]</scope>
    <source>
        <strain evidence="2 3">IMCC45268</strain>
    </source>
</reference>
<dbReference type="InterPro" id="IPR036388">
    <property type="entry name" value="WH-like_DNA-bd_sf"/>
</dbReference>
<organism evidence="2 3">
    <name type="scientific">Congregibacter brevis</name>
    <dbReference type="NCBI Taxonomy" id="3081201"/>
    <lineage>
        <taxon>Bacteria</taxon>
        <taxon>Pseudomonadati</taxon>
        <taxon>Pseudomonadota</taxon>
        <taxon>Gammaproteobacteria</taxon>
        <taxon>Cellvibrionales</taxon>
        <taxon>Halieaceae</taxon>
        <taxon>Congregibacter</taxon>
    </lineage>
</organism>
<dbReference type="InterPro" id="IPR001279">
    <property type="entry name" value="Metallo-B-lactamas"/>
</dbReference>
<dbReference type="Gene3D" id="1.10.10.10">
    <property type="entry name" value="Winged helix-like DNA-binding domain superfamily/Winged helix DNA-binding domain"/>
    <property type="match status" value="1"/>
</dbReference>
<dbReference type="PANTHER" id="PTHR42951">
    <property type="entry name" value="METALLO-BETA-LACTAMASE DOMAIN-CONTAINING"/>
    <property type="match status" value="1"/>
</dbReference>
<dbReference type="InterPro" id="IPR036866">
    <property type="entry name" value="RibonucZ/Hydroxyglut_hydro"/>
</dbReference>
<feature type="domain" description="Metallo-beta-lactamase" evidence="1">
    <location>
        <begin position="47"/>
        <end position="264"/>
    </location>
</feature>
<evidence type="ECO:0000313" key="3">
    <source>
        <dbReference type="Proteomes" id="UP001626549"/>
    </source>
</evidence>
<dbReference type="Gene3D" id="3.60.15.10">
    <property type="entry name" value="Ribonuclease Z/Hydroxyacylglutathione hydrolase-like"/>
    <property type="match status" value="1"/>
</dbReference>
<gene>
    <name evidence="2" type="ORF">R0137_03375</name>
</gene>
<sequence length="366" mass="41970">MNQENQEVYRGLHYPWGRGVNPEPGDPQRIAEGVYWVRFPMPMSLDHINLWLLEDGDGWTIVDTCLNLPDARNTWEDIFEGFMGGKPVKRVICTHMHPDHVGLAGWICERFGCDLWMSRAEYLMCRSLVADTGREAPQVAVDFYRGAGYTEEQLEKYKKRFGFFGKAVSKLPDHYRRMVDLETIDIGGRYWQIMEGSGHSPEHLCLYCPALKIFISGDQVLPRITPNVSVFPTEPEGDPLKYWLRSSARLRERLPEDLLVLPSHEAPFKGLHVRLTQILEGHKEDLSALFKLLAEPQRAVDCFPALFNRDIGEGSLGLATGETLAHLNCLLGRRRIRRTKDENGVYWYVQDPDAVYLHEEKIPMAT</sequence>
<protein>
    <submittedName>
        <fullName evidence="2">MBL fold metallo-hydrolase</fullName>
    </submittedName>
</protein>
<evidence type="ECO:0000313" key="2">
    <source>
        <dbReference type="EMBL" id="WOJ97620.1"/>
    </source>
</evidence>
<dbReference type="RefSeq" id="WP_407328535.1">
    <property type="nucleotide sequence ID" value="NZ_CP136865.1"/>
</dbReference>
<dbReference type="SMART" id="SM00849">
    <property type="entry name" value="Lactamase_B"/>
    <property type="match status" value="1"/>
</dbReference>
<dbReference type="SUPFAM" id="SSF56281">
    <property type="entry name" value="Metallo-hydrolase/oxidoreductase"/>
    <property type="match status" value="1"/>
</dbReference>
<proteinExistence type="predicted"/>
<name>A0ABZ0IH24_9GAMM</name>
<keyword evidence="3" id="KW-1185">Reference proteome</keyword>
<dbReference type="EMBL" id="CP136865">
    <property type="protein sequence ID" value="WOJ97620.1"/>
    <property type="molecule type" value="Genomic_DNA"/>
</dbReference>
<dbReference type="Pfam" id="PF21221">
    <property type="entry name" value="B_lactamase-like_C"/>
    <property type="match status" value="1"/>
</dbReference>
<dbReference type="Pfam" id="PF00753">
    <property type="entry name" value="Lactamase_B"/>
    <property type="match status" value="1"/>
</dbReference>
<accession>A0ABZ0IH24</accession>
<evidence type="ECO:0000259" key="1">
    <source>
        <dbReference type="SMART" id="SM00849"/>
    </source>
</evidence>
<dbReference type="InterPro" id="IPR048933">
    <property type="entry name" value="B_lactamase-like_C"/>
</dbReference>
<dbReference type="Proteomes" id="UP001626549">
    <property type="component" value="Chromosome"/>
</dbReference>